<dbReference type="EMBL" id="KQ435700">
    <property type="protein sequence ID" value="KOX80479.1"/>
    <property type="molecule type" value="Genomic_DNA"/>
</dbReference>
<keyword evidence="2" id="KW-1185">Reference proteome</keyword>
<protein>
    <submittedName>
        <fullName evidence="1">Uncharacterized protein</fullName>
    </submittedName>
</protein>
<evidence type="ECO:0000313" key="2">
    <source>
        <dbReference type="Proteomes" id="UP000053105"/>
    </source>
</evidence>
<organism evidence="1 2">
    <name type="scientific">Melipona quadrifasciata</name>
    <dbReference type="NCBI Taxonomy" id="166423"/>
    <lineage>
        <taxon>Eukaryota</taxon>
        <taxon>Metazoa</taxon>
        <taxon>Ecdysozoa</taxon>
        <taxon>Arthropoda</taxon>
        <taxon>Hexapoda</taxon>
        <taxon>Insecta</taxon>
        <taxon>Pterygota</taxon>
        <taxon>Neoptera</taxon>
        <taxon>Endopterygota</taxon>
        <taxon>Hymenoptera</taxon>
        <taxon>Apocrita</taxon>
        <taxon>Aculeata</taxon>
        <taxon>Apoidea</taxon>
        <taxon>Anthophila</taxon>
        <taxon>Apidae</taxon>
        <taxon>Melipona</taxon>
    </lineage>
</organism>
<dbReference type="Proteomes" id="UP000053105">
    <property type="component" value="Unassembled WGS sequence"/>
</dbReference>
<evidence type="ECO:0000313" key="1">
    <source>
        <dbReference type="EMBL" id="KOX80479.1"/>
    </source>
</evidence>
<proteinExistence type="predicted"/>
<accession>A0A0M9ACR6</accession>
<name>A0A0M9ACR6_9HYME</name>
<dbReference type="AlphaFoldDB" id="A0A0M9ACR6"/>
<sequence>MCKVREQEESMYLFEDDDPKSINLCSVLERISLRFLRYPIKLQSSKMAGANVKRDTLAESDCGSKRKKNECDAKYLNN</sequence>
<gene>
    <name evidence="1" type="ORF">WN51_12962</name>
</gene>
<reference evidence="1 2" key="1">
    <citation type="submission" date="2015-07" db="EMBL/GenBank/DDBJ databases">
        <title>The genome of Melipona quadrifasciata.</title>
        <authorList>
            <person name="Pan H."/>
            <person name="Kapheim K."/>
        </authorList>
    </citation>
    <scope>NUCLEOTIDE SEQUENCE [LARGE SCALE GENOMIC DNA]</scope>
    <source>
        <strain evidence="1">0111107301</strain>
        <tissue evidence="1">Whole body</tissue>
    </source>
</reference>